<dbReference type="RefSeq" id="WP_207351295.1">
    <property type="nucleotide sequence ID" value="NZ_JAFMPY010000013.1"/>
</dbReference>
<sequence length="98" mass="11222">MAPAPLYSRQAEADIAHVFRQSLRLFGAAQARRYSDGIRKTCDDLAAGFLRGQPIDQIRPGYKRKLVRSHYVIFRFDAAGRLLVVRILHSRMKLSDHL</sequence>
<keyword evidence="1" id="KW-1277">Toxin-antitoxin system</keyword>
<dbReference type="InterPro" id="IPR007712">
    <property type="entry name" value="RelE/ParE_toxin"/>
</dbReference>
<dbReference type="InterPro" id="IPR035093">
    <property type="entry name" value="RelE/ParE_toxin_dom_sf"/>
</dbReference>
<dbReference type="EMBL" id="JAFMPY010000013">
    <property type="protein sequence ID" value="MBO0904658.1"/>
    <property type="molecule type" value="Genomic_DNA"/>
</dbReference>
<name>A0ABS3J6R3_9HYPH</name>
<dbReference type="Pfam" id="PF05016">
    <property type="entry name" value="ParE_toxin"/>
    <property type="match status" value="1"/>
</dbReference>
<gene>
    <name evidence="2" type="ORF">J1C47_13495</name>
</gene>
<evidence type="ECO:0000313" key="2">
    <source>
        <dbReference type="EMBL" id="MBO0904658.1"/>
    </source>
</evidence>
<reference evidence="2 3" key="1">
    <citation type="submission" date="2021-03" db="EMBL/GenBank/DDBJ databases">
        <title>Whole genome sequence of Jiella sp. MQZ13P-4.</title>
        <authorList>
            <person name="Tuo L."/>
        </authorList>
    </citation>
    <scope>NUCLEOTIDE SEQUENCE [LARGE SCALE GENOMIC DNA]</scope>
    <source>
        <strain evidence="2 3">MQZ13P-4</strain>
    </source>
</reference>
<evidence type="ECO:0000313" key="3">
    <source>
        <dbReference type="Proteomes" id="UP000664288"/>
    </source>
</evidence>
<comment type="caution">
    <text evidence="2">The sequence shown here is derived from an EMBL/GenBank/DDBJ whole genome shotgun (WGS) entry which is preliminary data.</text>
</comment>
<protein>
    <submittedName>
        <fullName evidence="2">Type II toxin-antitoxin system RelE/ParE family toxin</fullName>
    </submittedName>
</protein>
<organism evidence="2 3">
    <name type="scientific">Jiella sonneratiae</name>
    <dbReference type="NCBI Taxonomy" id="2816856"/>
    <lineage>
        <taxon>Bacteria</taxon>
        <taxon>Pseudomonadati</taxon>
        <taxon>Pseudomonadota</taxon>
        <taxon>Alphaproteobacteria</taxon>
        <taxon>Hyphomicrobiales</taxon>
        <taxon>Aurantimonadaceae</taxon>
        <taxon>Jiella</taxon>
    </lineage>
</organism>
<accession>A0ABS3J6R3</accession>
<proteinExistence type="predicted"/>
<dbReference type="Proteomes" id="UP000664288">
    <property type="component" value="Unassembled WGS sequence"/>
</dbReference>
<dbReference type="Gene3D" id="3.30.2310.20">
    <property type="entry name" value="RelE-like"/>
    <property type="match status" value="1"/>
</dbReference>
<keyword evidence="3" id="KW-1185">Reference proteome</keyword>
<evidence type="ECO:0000256" key="1">
    <source>
        <dbReference type="ARBA" id="ARBA00022649"/>
    </source>
</evidence>